<protein>
    <submittedName>
        <fullName evidence="4">Uncharacterized protein</fullName>
    </submittedName>
</protein>
<sequence>MIPGADTEDLHGPNGHQAGCYIYSPVARTQKSTSWTSWPASSSPPKSLGQVKAGSIMQPTQTEWPTCM</sequence>
<dbReference type="EMBL" id="QXGF01003676">
    <property type="protein sequence ID" value="KAE8921059.1"/>
    <property type="molecule type" value="Genomic_DNA"/>
</dbReference>
<evidence type="ECO:0000313" key="6">
    <source>
        <dbReference type="Proteomes" id="UP000437068"/>
    </source>
</evidence>
<feature type="compositionally biased region" description="Polar residues" evidence="1">
    <location>
        <begin position="57"/>
        <end position="68"/>
    </location>
</feature>
<dbReference type="EMBL" id="QXFW01003801">
    <property type="protein sequence ID" value="KAE8968710.1"/>
    <property type="molecule type" value="Genomic_DNA"/>
</dbReference>
<evidence type="ECO:0000313" key="5">
    <source>
        <dbReference type="Proteomes" id="UP000429523"/>
    </source>
</evidence>
<gene>
    <name evidence="4" type="ORF">PF001_g27664</name>
    <name evidence="2" type="ORF">PF009_g28655</name>
    <name evidence="3" type="ORF">PF011_g27083</name>
</gene>
<comment type="caution">
    <text evidence="4">The sequence shown here is derived from an EMBL/GenBank/DDBJ whole genome shotgun (WGS) entry which is preliminary data.</text>
</comment>
<name>A0A6A4BF49_9STRA</name>
<dbReference type="AlphaFoldDB" id="A0A6A4BF49"/>
<reference evidence="5 6" key="1">
    <citation type="submission" date="2018-08" db="EMBL/GenBank/DDBJ databases">
        <title>Genomic investigation of the strawberry pathogen Phytophthora fragariae indicates pathogenicity is determined by transcriptional variation in three key races.</title>
        <authorList>
            <person name="Adams T.M."/>
            <person name="Armitage A.D."/>
            <person name="Sobczyk M.K."/>
            <person name="Bates H.J."/>
            <person name="Dunwell J.M."/>
            <person name="Nellist C.F."/>
            <person name="Harrison R.J."/>
        </authorList>
    </citation>
    <scope>NUCLEOTIDE SEQUENCE [LARGE SCALE GENOMIC DNA]</scope>
    <source>
        <strain evidence="4 6">A4</strain>
        <strain evidence="2 5">NOV-9</strain>
        <strain evidence="3 7">SCRP245</strain>
    </source>
</reference>
<dbReference type="EMBL" id="QXGE01003840">
    <property type="protein sequence ID" value="KAE9273077.1"/>
    <property type="molecule type" value="Genomic_DNA"/>
</dbReference>
<feature type="compositionally biased region" description="Low complexity" evidence="1">
    <location>
        <begin position="33"/>
        <end position="47"/>
    </location>
</feature>
<dbReference type="Proteomes" id="UP000460718">
    <property type="component" value="Unassembled WGS sequence"/>
</dbReference>
<evidence type="ECO:0000313" key="2">
    <source>
        <dbReference type="EMBL" id="KAE8921059.1"/>
    </source>
</evidence>
<evidence type="ECO:0000313" key="3">
    <source>
        <dbReference type="EMBL" id="KAE8968710.1"/>
    </source>
</evidence>
<organism evidence="4 6">
    <name type="scientific">Phytophthora fragariae</name>
    <dbReference type="NCBI Taxonomy" id="53985"/>
    <lineage>
        <taxon>Eukaryota</taxon>
        <taxon>Sar</taxon>
        <taxon>Stramenopiles</taxon>
        <taxon>Oomycota</taxon>
        <taxon>Peronosporomycetes</taxon>
        <taxon>Peronosporales</taxon>
        <taxon>Peronosporaceae</taxon>
        <taxon>Phytophthora</taxon>
    </lineage>
</organism>
<proteinExistence type="predicted"/>
<evidence type="ECO:0000313" key="4">
    <source>
        <dbReference type="EMBL" id="KAE9273077.1"/>
    </source>
</evidence>
<accession>A0A6A4BF49</accession>
<dbReference type="Proteomes" id="UP000437068">
    <property type="component" value="Unassembled WGS sequence"/>
</dbReference>
<evidence type="ECO:0000256" key="1">
    <source>
        <dbReference type="SAM" id="MobiDB-lite"/>
    </source>
</evidence>
<dbReference type="Proteomes" id="UP000429523">
    <property type="component" value="Unassembled WGS sequence"/>
</dbReference>
<feature type="region of interest" description="Disordered" evidence="1">
    <location>
        <begin position="33"/>
        <end position="68"/>
    </location>
</feature>
<evidence type="ECO:0000313" key="7">
    <source>
        <dbReference type="Proteomes" id="UP000460718"/>
    </source>
</evidence>